<dbReference type="InterPro" id="IPR004358">
    <property type="entry name" value="Sig_transdc_His_kin-like_C"/>
</dbReference>
<keyword evidence="9 16" id="KW-0418">Kinase</keyword>
<dbReference type="EC" id="2.7.13.3" evidence="3"/>
<keyword evidence="8" id="KW-0547">Nucleotide-binding</keyword>
<dbReference type="Pfam" id="PF02518">
    <property type="entry name" value="HATPase_c"/>
    <property type="match status" value="1"/>
</dbReference>
<dbReference type="RefSeq" id="WP_108903163.1">
    <property type="nucleotide sequence ID" value="NZ_CP029187.1"/>
</dbReference>
<proteinExistence type="predicted"/>
<evidence type="ECO:0000256" key="5">
    <source>
        <dbReference type="ARBA" id="ARBA00022553"/>
    </source>
</evidence>
<feature type="transmembrane region" description="Helical" evidence="14">
    <location>
        <begin position="12"/>
        <end position="30"/>
    </location>
</feature>
<keyword evidence="5" id="KW-0597">Phosphoprotein</keyword>
<dbReference type="SUPFAM" id="SSF55874">
    <property type="entry name" value="ATPase domain of HSP90 chaperone/DNA topoisomerase II/histidine kinase"/>
    <property type="match status" value="1"/>
</dbReference>
<dbReference type="FunFam" id="3.30.565.10:FF:000006">
    <property type="entry name" value="Sensor histidine kinase WalK"/>
    <property type="match status" value="1"/>
</dbReference>
<evidence type="ECO:0000313" key="16">
    <source>
        <dbReference type="EMBL" id="AWI25371.1"/>
    </source>
</evidence>
<evidence type="ECO:0000256" key="2">
    <source>
        <dbReference type="ARBA" id="ARBA00004651"/>
    </source>
</evidence>
<name>A0A2S1SG80_9FLAO</name>
<reference evidence="16 17" key="1">
    <citation type="submission" date="2018-05" db="EMBL/GenBank/DDBJ databases">
        <title>Genome sequencing of Flavobacterium sp. HYN0049.</title>
        <authorList>
            <person name="Yi H."/>
            <person name="Baek C."/>
        </authorList>
    </citation>
    <scope>NUCLEOTIDE SEQUENCE [LARGE SCALE GENOMIC DNA]</scope>
    <source>
        <strain evidence="16 17">HYN0049</strain>
    </source>
</reference>
<dbReference type="Gene3D" id="3.30.565.10">
    <property type="entry name" value="Histidine kinase-like ATPase, C-terminal domain"/>
    <property type="match status" value="1"/>
</dbReference>
<dbReference type="InterPro" id="IPR036890">
    <property type="entry name" value="HATPase_C_sf"/>
</dbReference>
<dbReference type="GO" id="GO:0005886">
    <property type="term" value="C:plasma membrane"/>
    <property type="evidence" value="ECO:0007669"/>
    <property type="project" value="UniProtKB-SubCell"/>
</dbReference>
<evidence type="ECO:0000256" key="4">
    <source>
        <dbReference type="ARBA" id="ARBA00022475"/>
    </source>
</evidence>
<dbReference type="GO" id="GO:0000155">
    <property type="term" value="F:phosphorelay sensor kinase activity"/>
    <property type="evidence" value="ECO:0007669"/>
    <property type="project" value="InterPro"/>
</dbReference>
<evidence type="ECO:0000256" key="1">
    <source>
        <dbReference type="ARBA" id="ARBA00000085"/>
    </source>
</evidence>
<keyword evidence="11 14" id="KW-1133">Transmembrane helix</keyword>
<dbReference type="Proteomes" id="UP000244937">
    <property type="component" value="Chromosome"/>
</dbReference>
<keyword evidence="13 14" id="KW-0472">Membrane</keyword>
<dbReference type="SUPFAM" id="SSF47384">
    <property type="entry name" value="Homodimeric domain of signal transducing histidine kinase"/>
    <property type="match status" value="1"/>
</dbReference>
<evidence type="ECO:0000256" key="6">
    <source>
        <dbReference type="ARBA" id="ARBA00022679"/>
    </source>
</evidence>
<dbReference type="Gene3D" id="1.10.287.130">
    <property type="match status" value="1"/>
</dbReference>
<evidence type="ECO:0000256" key="10">
    <source>
        <dbReference type="ARBA" id="ARBA00022840"/>
    </source>
</evidence>
<dbReference type="InterPro" id="IPR003594">
    <property type="entry name" value="HATPase_dom"/>
</dbReference>
<evidence type="ECO:0000256" key="9">
    <source>
        <dbReference type="ARBA" id="ARBA00022777"/>
    </source>
</evidence>
<dbReference type="SMART" id="SM00387">
    <property type="entry name" value="HATPase_c"/>
    <property type="match status" value="1"/>
</dbReference>
<accession>A0A2S1SG80</accession>
<comment type="catalytic activity">
    <reaction evidence="1">
        <text>ATP + protein L-histidine = ADP + protein N-phospho-L-histidine.</text>
        <dbReference type="EC" id="2.7.13.3"/>
    </reaction>
</comment>
<keyword evidence="10" id="KW-0067">ATP-binding</keyword>
<dbReference type="InterPro" id="IPR005467">
    <property type="entry name" value="His_kinase_dom"/>
</dbReference>
<feature type="transmembrane region" description="Helical" evidence="14">
    <location>
        <begin position="146"/>
        <end position="171"/>
    </location>
</feature>
<dbReference type="AlphaFoldDB" id="A0A2S1SG80"/>
<dbReference type="PRINTS" id="PR00344">
    <property type="entry name" value="BCTRLSENSOR"/>
</dbReference>
<evidence type="ECO:0000259" key="15">
    <source>
        <dbReference type="PROSITE" id="PS50109"/>
    </source>
</evidence>
<evidence type="ECO:0000256" key="13">
    <source>
        <dbReference type="ARBA" id="ARBA00023136"/>
    </source>
</evidence>
<dbReference type="PROSITE" id="PS50109">
    <property type="entry name" value="HIS_KIN"/>
    <property type="match status" value="1"/>
</dbReference>
<gene>
    <name evidence="16" type="ORF">HYN49_05355</name>
</gene>
<organism evidence="16 17">
    <name type="scientific">Flavobacterium pallidum</name>
    <dbReference type="NCBI Taxonomy" id="2172098"/>
    <lineage>
        <taxon>Bacteria</taxon>
        <taxon>Pseudomonadati</taxon>
        <taxon>Bacteroidota</taxon>
        <taxon>Flavobacteriia</taxon>
        <taxon>Flavobacteriales</taxon>
        <taxon>Flavobacteriaceae</taxon>
        <taxon>Flavobacterium</taxon>
    </lineage>
</organism>
<dbReference type="InterPro" id="IPR036097">
    <property type="entry name" value="HisK_dim/P_sf"/>
</dbReference>
<dbReference type="GO" id="GO:0005524">
    <property type="term" value="F:ATP binding"/>
    <property type="evidence" value="ECO:0007669"/>
    <property type="project" value="UniProtKB-KW"/>
</dbReference>
<evidence type="ECO:0000256" key="7">
    <source>
        <dbReference type="ARBA" id="ARBA00022692"/>
    </source>
</evidence>
<keyword evidence="7 14" id="KW-0812">Transmembrane</keyword>
<dbReference type="PANTHER" id="PTHR45528:SF1">
    <property type="entry name" value="SENSOR HISTIDINE KINASE CPXA"/>
    <property type="match status" value="1"/>
</dbReference>
<dbReference type="EMBL" id="CP029187">
    <property type="protein sequence ID" value="AWI25371.1"/>
    <property type="molecule type" value="Genomic_DNA"/>
</dbReference>
<dbReference type="InterPro" id="IPR003661">
    <property type="entry name" value="HisK_dim/P_dom"/>
</dbReference>
<keyword evidence="17" id="KW-1185">Reference proteome</keyword>
<dbReference type="PANTHER" id="PTHR45528">
    <property type="entry name" value="SENSOR HISTIDINE KINASE CPXA"/>
    <property type="match status" value="1"/>
</dbReference>
<dbReference type="Pfam" id="PF00512">
    <property type="entry name" value="HisKA"/>
    <property type="match status" value="1"/>
</dbReference>
<dbReference type="SMART" id="SM00388">
    <property type="entry name" value="HisKA"/>
    <property type="match status" value="1"/>
</dbReference>
<evidence type="ECO:0000313" key="17">
    <source>
        <dbReference type="Proteomes" id="UP000244937"/>
    </source>
</evidence>
<keyword evidence="4" id="KW-1003">Cell membrane</keyword>
<dbReference type="InterPro" id="IPR050398">
    <property type="entry name" value="HssS/ArlS-like"/>
</dbReference>
<sequence length="440" mass="50686">MKLRSQISIFNVITRLLLILILVFTLPMLIEHVVYKHIDKTLLEKKQKFIHNLGQAEINEFLNESMQSDTYASFSVLHDEFILLSKLGDKTQILKSVFIDEPRIIEGQQDDYRILQYTFNYENNAYELEIGSSIAEIRELTFMIRIFTLVLLLAIVLVTFLMDALFIDYLLKPFYKIIDTKIRRVNDADSFNFTSIKSHSTDFRELDEVLNQMMQRIEDHFKQEKQFIANVSHELLTPISLLKNRFENLLQHQNLDDAVADKIVASLRTLDVLKKIINNLLLISKIENNQFKQAEPVNLRQLIADVATEMEDRLLEKSLVLKNDFLDDYIFEGNKTLLYILFYNIISNAVKYNSEKGTIQISGYETTDAYGVSITDSGKGMSPEEAATIFDRFTRIDQLQEGQGLGLAIASSIARFHHIQIMVESSPGKGATFTLQFPKA</sequence>
<evidence type="ECO:0000256" key="3">
    <source>
        <dbReference type="ARBA" id="ARBA00012438"/>
    </source>
</evidence>
<evidence type="ECO:0000256" key="8">
    <source>
        <dbReference type="ARBA" id="ARBA00022741"/>
    </source>
</evidence>
<evidence type="ECO:0000256" key="11">
    <source>
        <dbReference type="ARBA" id="ARBA00022989"/>
    </source>
</evidence>
<dbReference type="OrthoDB" id="1522504at2"/>
<feature type="domain" description="Histidine kinase" evidence="15">
    <location>
        <begin position="230"/>
        <end position="440"/>
    </location>
</feature>
<dbReference type="CDD" id="cd00082">
    <property type="entry name" value="HisKA"/>
    <property type="match status" value="1"/>
</dbReference>
<keyword evidence="12" id="KW-0902">Two-component regulatory system</keyword>
<keyword evidence="6" id="KW-0808">Transferase</keyword>
<protein>
    <recommendedName>
        <fullName evidence="3">histidine kinase</fullName>
        <ecNumber evidence="3">2.7.13.3</ecNumber>
    </recommendedName>
</protein>
<dbReference type="KEGG" id="fpal:HYN49_05355"/>
<comment type="subcellular location">
    <subcellularLocation>
        <location evidence="2">Cell membrane</location>
        <topology evidence="2">Multi-pass membrane protein</topology>
    </subcellularLocation>
</comment>
<evidence type="ECO:0000256" key="12">
    <source>
        <dbReference type="ARBA" id="ARBA00023012"/>
    </source>
</evidence>
<evidence type="ECO:0000256" key="14">
    <source>
        <dbReference type="SAM" id="Phobius"/>
    </source>
</evidence>